<protein>
    <submittedName>
        <fullName evidence="2">Uncharacterized protein</fullName>
    </submittedName>
</protein>
<sequence length="157" mass="17588">MLWMHQRQLSRTLRNRLIGTKRALPENDRSTTRTPKQADKRFLAHDILRALGKTPADDVQVQHTKLRAIMETENEQPPPLVLQRVSSNEPSAQSTPASSSLEPSSAGESIVPSLVTDLAMFLPPLPPPDVDVKRLLDLLGHEATVDQSRNSESQEWR</sequence>
<evidence type="ECO:0000313" key="3">
    <source>
        <dbReference type="Proteomes" id="UP001362999"/>
    </source>
</evidence>
<keyword evidence="3" id="KW-1185">Reference proteome</keyword>
<feature type="region of interest" description="Disordered" evidence="1">
    <location>
        <begin position="68"/>
        <end position="108"/>
    </location>
</feature>
<evidence type="ECO:0000256" key="1">
    <source>
        <dbReference type="SAM" id="MobiDB-lite"/>
    </source>
</evidence>
<dbReference type="EMBL" id="JAWWNJ010000054">
    <property type="protein sequence ID" value="KAK7015304.1"/>
    <property type="molecule type" value="Genomic_DNA"/>
</dbReference>
<feature type="region of interest" description="Disordered" evidence="1">
    <location>
        <begin position="17"/>
        <end position="39"/>
    </location>
</feature>
<feature type="compositionally biased region" description="Polar residues" evidence="1">
    <location>
        <begin position="84"/>
        <end position="93"/>
    </location>
</feature>
<reference evidence="2 3" key="1">
    <citation type="journal article" date="2024" name="J Genomics">
        <title>Draft genome sequencing and assembly of Favolaschia claudopus CIRM-BRFM 2984 isolated from oak limbs.</title>
        <authorList>
            <person name="Navarro D."/>
            <person name="Drula E."/>
            <person name="Chaduli D."/>
            <person name="Cazenave R."/>
            <person name="Ahrendt S."/>
            <person name="Wang J."/>
            <person name="Lipzen A."/>
            <person name="Daum C."/>
            <person name="Barry K."/>
            <person name="Grigoriev I.V."/>
            <person name="Favel A."/>
            <person name="Rosso M.N."/>
            <person name="Martin F."/>
        </authorList>
    </citation>
    <scope>NUCLEOTIDE SEQUENCE [LARGE SCALE GENOMIC DNA]</scope>
    <source>
        <strain evidence="2 3">CIRM-BRFM 2984</strain>
    </source>
</reference>
<organism evidence="2 3">
    <name type="scientific">Favolaschia claudopus</name>
    <dbReference type="NCBI Taxonomy" id="2862362"/>
    <lineage>
        <taxon>Eukaryota</taxon>
        <taxon>Fungi</taxon>
        <taxon>Dikarya</taxon>
        <taxon>Basidiomycota</taxon>
        <taxon>Agaricomycotina</taxon>
        <taxon>Agaricomycetes</taxon>
        <taxon>Agaricomycetidae</taxon>
        <taxon>Agaricales</taxon>
        <taxon>Marasmiineae</taxon>
        <taxon>Mycenaceae</taxon>
        <taxon>Favolaschia</taxon>
    </lineage>
</organism>
<comment type="caution">
    <text evidence="2">The sequence shown here is derived from an EMBL/GenBank/DDBJ whole genome shotgun (WGS) entry which is preliminary data.</text>
</comment>
<dbReference type="Proteomes" id="UP001362999">
    <property type="component" value="Unassembled WGS sequence"/>
</dbReference>
<feature type="compositionally biased region" description="Low complexity" evidence="1">
    <location>
        <begin position="94"/>
        <end position="108"/>
    </location>
</feature>
<proteinExistence type="predicted"/>
<dbReference type="AlphaFoldDB" id="A0AAW0APN7"/>
<feature type="compositionally biased region" description="Basic and acidic residues" evidence="1">
    <location>
        <begin position="23"/>
        <end position="39"/>
    </location>
</feature>
<name>A0AAW0APN7_9AGAR</name>
<gene>
    <name evidence="2" type="ORF">R3P38DRAFT_3204514</name>
</gene>
<evidence type="ECO:0000313" key="2">
    <source>
        <dbReference type="EMBL" id="KAK7015304.1"/>
    </source>
</evidence>
<accession>A0AAW0APN7</accession>